<evidence type="ECO:0000313" key="1">
    <source>
        <dbReference type="EMBL" id="MCI67380.1"/>
    </source>
</evidence>
<proteinExistence type="predicted"/>
<comment type="caution">
    <text evidence="1">The sequence shown here is derived from an EMBL/GenBank/DDBJ whole genome shotgun (WGS) entry which is preliminary data.</text>
</comment>
<feature type="non-terminal residue" evidence="1">
    <location>
        <position position="1"/>
    </location>
</feature>
<name>A0A392U4D9_9FABA</name>
<protein>
    <submittedName>
        <fullName evidence="1">Uncharacterized protein</fullName>
    </submittedName>
</protein>
<reference evidence="1 2" key="1">
    <citation type="journal article" date="2018" name="Front. Plant Sci.">
        <title>Red Clover (Trifolium pratense) and Zigzag Clover (T. medium) - A Picture of Genomic Similarities and Differences.</title>
        <authorList>
            <person name="Dluhosova J."/>
            <person name="Istvanek J."/>
            <person name="Nedelnik J."/>
            <person name="Repkova J."/>
        </authorList>
    </citation>
    <scope>NUCLEOTIDE SEQUENCE [LARGE SCALE GENOMIC DNA]</scope>
    <source>
        <strain evidence="2">cv. 10/8</strain>
        <tissue evidence="1">Leaf</tissue>
    </source>
</reference>
<dbReference type="Proteomes" id="UP000265520">
    <property type="component" value="Unassembled WGS sequence"/>
</dbReference>
<evidence type="ECO:0000313" key="2">
    <source>
        <dbReference type="Proteomes" id="UP000265520"/>
    </source>
</evidence>
<keyword evidence="2" id="KW-1185">Reference proteome</keyword>
<organism evidence="1 2">
    <name type="scientific">Trifolium medium</name>
    <dbReference type="NCBI Taxonomy" id="97028"/>
    <lineage>
        <taxon>Eukaryota</taxon>
        <taxon>Viridiplantae</taxon>
        <taxon>Streptophyta</taxon>
        <taxon>Embryophyta</taxon>
        <taxon>Tracheophyta</taxon>
        <taxon>Spermatophyta</taxon>
        <taxon>Magnoliopsida</taxon>
        <taxon>eudicotyledons</taxon>
        <taxon>Gunneridae</taxon>
        <taxon>Pentapetalae</taxon>
        <taxon>rosids</taxon>
        <taxon>fabids</taxon>
        <taxon>Fabales</taxon>
        <taxon>Fabaceae</taxon>
        <taxon>Papilionoideae</taxon>
        <taxon>50 kb inversion clade</taxon>
        <taxon>NPAAA clade</taxon>
        <taxon>Hologalegina</taxon>
        <taxon>IRL clade</taxon>
        <taxon>Trifolieae</taxon>
        <taxon>Trifolium</taxon>
    </lineage>
</organism>
<accession>A0A392U4D9</accession>
<dbReference type="AlphaFoldDB" id="A0A392U4D9"/>
<dbReference type="EMBL" id="LXQA010715713">
    <property type="protein sequence ID" value="MCI67380.1"/>
    <property type="molecule type" value="Genomic_DNA"/>
</dbReference>
<sequence length="69" mass="7533">ACTWRKISIVPCGSICPDEFDRSLFPPVAALSDVEISPQSILRYPRDHPPVSALLPVKAMTDKATLDVP</sequence>